<comment type="caution">
    <text evidence="7">The sequence shown here is derived from an EMBL/GenBank/DDBJ whole genome shotgun (WGS) entry which is preliminary data.</text>
</comment>
<feature type="transmembrane region" description="Helical" evidence="6">
    <location>
        <begin position="6"/>
        <end position="31"/>
    </location>
</feature>
<dbReference type="PANTHER" id="PTHR32191">
    <property type="entry name" value="TETRASPANIN-8-RELATED"/>
    <property type="match status" value="1"/>
</dbReference>
<protein>
    <submittedName>
        <fullName evidence="7">Protein TORNADO 2</fullName>
    </submittedName>
</protein>
<dbReference type="InterPro" id="IPR018499">
    <property type="entry name" value="Tetraspanin/Peripherin"/>
</dbReference>
<name>A0AAP0G9D3_9ASPA</name>
<comment type="subcellular location">
    <subcellularLocation>
        <location evidence="1">Membrane</location>
        <topology evidence="1">Multi-pass membrane protein</topology>
    </subcellularLocation>
</comment>
<dbReference type="GO" id="GO:0016020">
    <property type="term" value="C:membrane"/>
    <property type="evidence" value="ECO:0007669"/>
    <property type="project" value="UniProtKB-SubCell"/>
</dbReference>
<dbReference type="PRINTS" id="PR00259">
    <property type="entry name" value="TMFOUR"/>
</dbReference>
<evidence type="ECO:0000313" key="8">
    <source>
        <dbReference type="Proteomes" id="UP001418222"/>
    </source>
</evidence>
<sequence>MALSSTVIAGINLASMLLSIPVIAAGIWLATQADNSCVKLLQWPVIAIGILILLVGLAGFMGAFWRLPSLLIFYLVAMLLMILVLAGLVVFIFAVTGGGSGRSAPNRVYREYRLEDYSGWLSRRVDGSEKWARIRACLSSTAICAELNQTYSLPQDFFYASLNPLQSGCCKPPTECGYTFVNPIYWINPISSRADSDCAQWSNDPAELCYSCDSCKAGLAANLSGEWRRADIILLFALAALIFVYSASCYVFRAAKTDKLFSHILTTRTSLARSPKMESSQAIPTHPQ</sequence>
<dbReference type="EMBL" id="JBBWWQ010000006">
    <property type="protein sequence ID" value="KAK8945247.1"/>
    <property type="molecule type" value="Genomic_DNA"/>
</dbReference>
<evidence type="ECO:0000256" key="2">
    <source>
        <dbReference type="ARBA" id="ARBA00006840"/>
    </source>
</evidence>
<keyword evidence="8" id="KW-1185">Reference proteome</keyword>
<dbReference type="Pfam" id="PF00335">
    <property type="entry name" value="Tetraspanin"/>
    <property type="match status" value="1"/>
</dbReference>
<keyword evidence="5 6" id="KW-0472">Membrane</keyword>
<evidence type="ECO:0000256" key="3">
    <source>
        <dbReference type="ARBA" id="ARBA00022692"/>
    </source>
</evidence>
<feature type="transmembrane region" description="Helical" evidence="6">
    <location>
        <begin position="43"/>
        <end position="65"/>
    </location>
</feature>
<evidence type="ECO:0000256" key="5">
    <source>
        <dbReference type="ARBA" id="ARBA00023136"/>
    </source>
</evidence>
<reference evidence="7 8" key="1">
    <citation type="journal article" date="2022" name="Nat. Plants">
        <title>Genomes of leafy and leafless Platanthera orchids illuminate the evolution of mycoheterotrophy.</title>
        <authorList>
            <person name="Li M.H."/>
            <person name="Liu K.W."/>
            <person name="Li Z."/>
            <person name="Lu H.C."/>
            <person name="Ye Q.L."/>
            <person name="Zhang D."/>
            <person name="Wang J.Y."/>
            <person name="Li Y.F."/>
            <person name="Zhong Z.M."/>
            <person name="Liu X."/>
            <person name="Yu X."/>
            <person name="Liu D.K."/>
            <person name="Tu X.D."/>
            <person name="Liu B."/>
            <person name="Hao Y."/>
            <person name="Liao X.Y."/>
            <person name="Jiang Y.T."/>
            <person name="Sun W.H."/>
            <person name="Chen J."/>
            <person name="Chen Y.Q."/>
            <person name="Ai Y."/>
            <person name="Zhai J.W."/>
            <person name="Wu S.S."/>
            <person name="Zhou Z."/>
            <person name="Hsiao Y.Y."/>
            <person name="Wu W.L."/>
            <person name="Chen Y.Y."/>
            <person name="Lin Y.F."/>
            <person name="Hsu J.L."/>
            <person name="Li C.Y."/>
            <person name="Wang Z.W."/>
            <person name="Zhao X."/>
            <person name="Zhong W.Y."/>
            <person name="Ma X.K."/>
            <person name="Ma L."/>
            <person name="Huang J."/>
            <person name="Chen G.Z."/>
            <person name="Huang M.Z."/>
            <person name="Huang L."/>
            <person name="Peng D.H."/>
            <person name="Luo Y.B."/>
            <person name="Zou S.Q."/>
            <person name="Chen S.P."/>
            <person name="Lan S."/>
            <person name="Tsai W.C."/>
            <person name="Van de Peer Y."/>
            <person name="Liu Z.J."/>
        </authorList>
    </citation>
    <scope>NUCLEOTIDE SEQUENCE [LARGE SCALE GENOMIC DNA]</scope>
    <source>
        <strain evidence="7">Lor287</strain>
    </source>
</reference>
<accession>A0AAP0G9D3</accession>
<feature type="transmembrane region" description="Helical" evidence="6">
    <location>
        <begin position="71"/>
        <end position="95"/>
    </location>
</feature>
<dbReference type="GO" id="GO:0009734">
    <property type="term" value="P:auxin-activated signaling pathway"/>
    <property type="evidence" value="ECO:0007669"/>
    <property type="project" value="InterPro"/>
</dbReference>
<comment type="similarity">
    <text evidence="2">Belongs to the tetraspanin (TM4SF) family.</text>
</comment>
<evidence type="ECO:0000313" key="7">
    <source>
        <dbReference type="EMBL" id="KAK8945247.1"/>
    </source>
</evidence>
<keyword evidence="4 6" id="KW-1133">Transmembrane helix</keyword>
<proteinExistence type="inferred from homology"/>
<feature type="transmembrane region" description="Helical" evidence="6">
    <location>
        <begin position="232"/>
        <end position="253"/>
    </location>
</feature>
<organism evidence="7 8">
    <name type="scientific">Platanthera zijinensis</name>
    <dbReference type="NCBI Taxonomy" id="2320716"/>
    <lineage>
        <taxon>Eukaryota</taxon>
        <taxon>Viridiplantae</taxon>
        <taxon>Streptophyta</taxon>
        <taxon>Embryophyta</taxon>
        <taxon>Tracheophyta</taxon>
        <taxon>Spermatophyta</taxon>
        <taxon>Magnoliopsida</taxon>
        <taxon>Liliopsida</taxon>
        <taxon>Asparagales</taxon>
        <taxon>Orchidaceae</taxon>
        <taxon>Orchidoideae</taxon>
        <taxon>Orchideae</taxon>
        <taxon>Orchidinae</taxon>
        <taxon>Platanthera</taxon>
    </lineage>
</organism>
<evidence type="ECO:0000256" key="4">
    <source>
        <dbReference type="ARBA" id="ARBA00022989"/>
    </source>
</evidence>
<dbReference type="AlphaFoldDB" id="A0AAP0G9D3"/>
<dbReference type="Proteomes" id="UP001418222">
    <property type="component" value="Unassembled WGS sequence"/>
</dbReference>
<evidence type="ECO:0000256" key="1">
    <source>
        <dbReference type="ARBA" id="ARBA00004141"/>
    </source>
</evidence>
<dbReference type="InterPro" id="IPR044991">
    <property type="entry name" value="TET_plant"/>
</dbReference>
<evidence type="ECO:0000256" key="6">
    <source>
        <dbReference type="SAM" id="Phobius"/>
    </source>
</evidence>
<keyword evidence="3 6" id="KW-0812">Transmembrane</keyword>
<gene>
    <name evidence="7" type="primary">TRN2</name>
    <name evidence="7" type="ORF">KSP39_PZI008520</name>
</gene>